<dbReference type="Proteomes" id="UP000233551">
    <property type="component" value="Unassembled WGS sequence"/>
</dbReference>
<comment type="caution">
    <text evidence="1">The sequence shown here is derived from an EMBL/GenBank/DDBJ whole genome shotgun (WGS) entry which is preliminary data.</text>
</comment>
<evidence type="ECO:0000313" key="2">
    <source>
        <dbReference type="Proteomes" id="UP000233551"/>
    </source>
</evidence>
<reference evidence="1 2" key="1">
    <citation type="submission" date="2017-11" db="EMBL/GenBank/DDBJ databases">
        <title>De-novo sequencing of pomegranate (Punica granatum L.) genome.</title>
        <authorList>
            <person name="Akparov Z."/>
            <person name="Amiraslanov A."/>
            <person name="Hajiyeva S."/>
            <person name="Abbasov M."/>
            <person name="Kaur K."/>
            <person name="Hamwieh A."/>
            <person name="Solovyev V."/>
            <person name="Salamov A."/>
            <person name="Braich B."/>
            <person name="Kosarev P."/>
            <person name="Mahmoud A."/>
            <person name="Hajiyev E."/>
            <person name="Babayeva S."/>
            <person name="Izzatullayeva V."/>
            <person name="Mammadov A."/>
            <person name="Mammadov A."/>
            <person name="Sharifova S."/>
            <person name="Ojaghi J."/>
            <person name="Eynullazada K."/>
            <person name="Bayramov B."/>
            <person name="Abdulazimova A."/>
            <person name="Shahmuradov I."/>
        </authorList>
    </citation>
    <scope>NUCLEOTIDE SEQUENCE [LARGE SCALE GENOMIC DNA]</scope>
    <source>
        <strain evidence="2">cv. AG2017</strain>
        <tissue evidence="1">Leaf</tissue>
    </source>
</reference>
<accession>A0A2I0HWQ8</accession>
<keyword evidence="2" id="KW-1185">Reference proteome</keyword>
<proteinExistence type="predicted"/>
<organism evidence="1 2">
    <name type="scientific">Punica granatum</name>
    <name type="common">Pomegranate</name>
    <dbReference type="NCBI Taxonomy" id="22663"/>
    <lineage>
        <taxon>Eukaryota</taxon>
        <taxon>Viridiplantae</taxon>
        <taxon>Streptophyta</taxon>
        <taxon>Embryophyta</taxon>
        <taxon>Tracheophyta</taxon>
        <taxon>Spermatophyta</taxon>
        <taxon>Magnoliopsida</taxon>
        <taxon>eudicotyledons</taxon>
        <taxon>Gunneridae</taxon>
        <taxon>Pentapetalae</taxon>
        <taxon>rosids</taxon>
        <taxon>malvids</taxon>
        <taxon>Myrtales</taxon>
        <taxon>Lythraceae</taxon>
        <taxon>Punica</taxon>
    </lineage>
</organism>
<evidence type="ECO:0000313" key="1">
    <source>
        <dbReference type="EMBL" id="PKI36135.1"/>
    </source>
</evidence>
<name>A0A2I0HWQ8_PUNGR</name>
<sequence length="151" mass="17163">MTLEGQGRHPGRTQLNRMARDGFSKLARMFSTTKGMLNKPVKFRLKRTDKSHGLRLGVGLAWLGWLVDPTWLGRKLGEVRGSIGRAFVLRGSIERQIVNCLCVPGFCLVGARMRALMQCGLGVYTFPGDVRRKRVRMSHYLPFYDPKVKDR</sequence>
<dbReference type="EMBL" id="PGOL01004996">
    <property type="protein sequence ID" value="PKI36135.1"/>
    <property type="molecule type" value="Genomic_DNA"/>
</dbReference>
<gene>
    <name evidence="1" type="ORF">CRG98_043473</name>
</gene>
<dbReference type="AlphaFoldDB" id="A0A2I0HWQ8"/>
<protein>
    <submittedName>
        <fullName evidence="1">Uncharacterized protein</fullName>
    </submittedName>
</protein>